<feature type="transmembrane region" description="Helical" evidence="1">
    <location>
        <begin position="125"/>
        <end position="140"/>
    </location>
</feature>
<evidence type="ECO:0000313" key="3">
    <source>
        <dbReference type="Proteomes" id="UP000276133"/>
    </source>
</evidence>
<feature type="transmembrane region" description="Helical" evidence="1">
    <location>
        <begin position="61"/>
        <end position="82"/>
    </location>
</feature>
<evidence type="ECO:0000256" key="1">
    <source>
        <dbReference type="SAM" id="Phobius"/>
    </source>
</evidence>
<gene>
    <name evidence="2" type="ORF">BpHYR1_000013</name>
</gene>
<protein>
    <submittedName>
        <fullName evidence="2">Uncharacterized protein</fullName>
    </submittedName>
</protein>
<accession>A0A3M7RXC9</accession>
<name>A0A3M7RXC9_BRAPC</name>
<keyword evidence="1" id="KW-0812">Transmembrane</keyword>
<sequence length="141" mass="16546">MVLHCSSYCFDLHNLIQFQSNLSNNKLYEFLKYIPNFIFMLFNIFRSLGLNCKNDGSVEKYGIENVVHIILGATINSWFASLKKSKNMKIFKISSVNSTYCNIKVHFKPNSANFSKIYPKIKKKQYLLVTLFFVYLFIELK</sequence>
<evidence type="ECO:0000313" key="2">
    <source>
        <dbReference type="EMBL" id="RNA28233.1"/>
    </source>
</evidence>
<dbReference type="AlphaFoldDB" id="A0A3M7RXC9"/>
<dbReference type="EMBL" id="REGN01002414">
    <property type="protein sequence ID" value="RNA28233.1"/>
    <property type="molecule type" value="Genomic_DNA"/>
</dbReference>
<keyword evidence="1" id="KW-0472">Membrane</keyword>
<proteinExistence type="predicted"/>
<keyword evidence="1" id="KW-1133">Transmembrane helix</keyword>
<organism evidence="2 3">
    <name type="scientific">Brachionus plicatilis</name>
    <name type="common">Marine rotifer</name>
    <name type="synonym">Brachionus muelleri</name>
    <dbReference type="NCBI Taxonomy" id="10195"/>
    <lineage>
        <taxon>Eukaryota</taxon>
        <taxon>Metazoa</taxon>
        <taxon>Spiralia</taxon>
        <taxon>Gnathifera</taxon>
        <taxon>Rotifera</taxon>
        <taxon>Eurotatoria</taxon>
        <taxon>Monogononta</taxon>
        <taxon>Pseudotrocha</taxon>
        <taxon>Ploima</taxon>
        <taxon>Brachionidae</taxon>
        <taxon>Brachionus</taxon>
    </lineage>
</organism>
<keyword evidence="3" id="KW-1185">Reference proteome</keyword>
<feature type="transmembrane region" description="Helical" evidence="1">
    <location>
        <begin position="30"/>
        <end position="49"/>
    </location>
</feature>
<dbReference type="Proteomes" id="UP000276133">
    <property type="component" value="Unassembled WGS sequence"/>
</dbReference>
<reference evidence="2 3" key="1">
    <citation type="journal article" date="2018" name="Sci. Rep.">
        <title>Genomic signatures of local adaptation to the degree of environmental predictability in rotifers.</title>
        <authorList>
            <person name="Franch-Gras L."/>
            <person name="Hahn C."/>
            <person name="Garcia-Roger E.M."/>
            <person name="Carmona M.J."/>
            <person name="Serra M."/>
            <person name="Gomez A."/>
        </authorList>
    </citation>
    <scope>NUCLEOTIDE SEQUENCE [LARGE SCALE GENOMIC DNA]</scope>
    <source>
        <strain evidence="2">HYR1</strain>
    </source>
</reference>
<comment type="caution">
    <text evidence="2">The sequence shown here is derived from an EMBL/GenBank/DDBJ whole genome shotgun (WGS) entry which is preliminary data.</text>
</comment>